<organism evidence="1 2">
    <name type="scientific">Georgenia yuyongxinii</name>
    <dbReference type="NCBI Taxonomy" id="2589797"/>
    <lineage>
        <taxon>Bacteria</taxon>
        <taxon>Bacillati</taxon>
        <taxon>Actinomycetota</taxon>
        <taxon>Actinomycetes</taxon>
        <taxon>Micrococcales</taxon>
        <taxon>Bogoriellaceae</taxon>
        <taxon>Georgenia</taxon>
    </lineage>
</organism>
<accession>A0A552WN01</accession>
<name>A0A552WN01_9MICO</name>
<gene>
    <name evidence="1" type="ORF">FJ693_14955</name>
</gene>
<evidence type="ECO:0000313" key="1">
    <source>
        <dbReference type="EMBL" id="TRW44120.1"/>
    </source>
</evidence>
<dbReference type="AlphaFoldDB" id="A0A552WN01"/>
<comment type="caution">
    <text evidence="1">The sequence shown here is derived from an EMBL/GenBank/DDBJ whole genome shotgun (WGS) entry which is preliminary data.</text>
</comment>
<protein>
    <submittedName>
        <fullName evidence="1">Uncharacterized protein</fullName>
    </submittedName>
</protein>
<dbReference type="Proteomes" id="UP000318693">
    <property type="component" value="Unassembled WGS sequence"/>
</dbReference>
<evidence type="ECO:0000313" key="2">
    <source>
        <dbReference type="Proteomes" id="UP000318693"/>
    </source>
</evidence>
<keyword evidence="2" id="KW-1185">Reference proteome</keyword>
<proteinExistence type="predicted"/>
<dbReference type="EMBL" id="VJXR01000054">
    <property type="protein sequence ID" value="TRW44120.1"/>
    <property type="molecule type" value="Genomic_DNA"/>
</dbReference>
<reference evidence="1 2" key="1">
    <citation type="submission" date="2019-07" db="EMBL/GenBank/DDBJ databases">
        <title>Georgenia wutianyii sp. nov. and Georgenia *** sp. nov. isolated from plateau pika (Ochotona curzoniae) in the Qinghai-Tibet plateau of China.</title>
        <authorList>
            <person name="Tian Z."/>
        </authorList>
    </citation>
    <scope>NUCLEOTIDE SEQUENCE [LARGE SCALE GENOMIC DNA]</scope>
    <source>
        <strain evidence="1 2">Z446</strain>
    </source>
</reference>
<sequence length="178" mass="19630">MNPRIDQRGGEEDPESLGEWLFKELRALMADGSFGRRDLVTALGAHVGLEWHPQDALLVLSTAPEPAEWSVRGEPPPVLGEVRWGGPFLPPEYIPASRRSDMVVKMRSDQLKDAGWVLAGPRFTATWKVGESSAWHDAREAVALVQDALENVYKTDADPLLVVVYGPFAEPLAVSDIF</sequence>
<dbReference type="RefSeq" id="WP_143419275.1">
    <property type="nucleotide sequence ID" value="NZ_VJXR01000054.1"/>
</dbReference>